<name>A0A0L6VTT5_9BASI</name>
<evidence type="ECO:0000256" key="1">
    <source>
        <dbReference type="SAM" id="Phobius"/>
    </source>
</evidence>
<dbReference type="AlphaFoldDB" id="A0A0L6VTT5"/>
<keyword evidence="1" id="KW-0472">Membrane</keyword>
<evidence type="ECO:0000313" key="2">
    <source>
        <dbReference type="EMBL" id="KNZ64106.1"/>
    </source>
</evidence>
<feature type="transmembrane region" description="Helical" evidence="1">
    <location>
        <begin position="21"/>
        <end position="42"/>
    </location>
</feature>
<dbReference type="Proteomes" id="UP000037035">
    <property type="component" value="Unassembled WGS sequence"/>
</dbReference>
<organism evidence="2 3">
    <name type="scientific">Puccinia sorghi</name>
    <dbReference type="NCBI Taxonomy" id="27349"/>
    <lineage>
        <taxon>Eukaryota</taxon>
        <taxon>Fungi</taxon>
        <taxon>Dikarya</taxon>
        <taxon>Basidiomycota</taxon>
        <taxon>Pucciniomycotina</taxon>
        <taxon>Pucciniomycetes</taxon>
        <taxon>Pucciniales</taxon>
        <taxon>Pucciniaceae</taxon>
        <taxon>Puccinia</taxon>
    </lineage>
</organism>
<gene>
    <name evidence="2" type="ORF">VP01_1065g3</name>
</gene>
<accession>A0A0L6VTT5</accession>
<keyword evidence="3" id="KW-1185">Reference proteome</keyword>
<sequence length="453" mass="51994">MSTFMLCIADRSKSKVKSKNLVWVEIGLPNLSHYLFFLVLNLRQKNLVNFRSWLLVNNSITGDLMGCHHLGSLFLSQNFPKKRIKSINSETLVFLPKNASASMLPKSCNVEFDSPDLDSEYPENDPLTLYMRKIYHNNCNTRDNLNIPYIIQRIRMATHPYWMRNPPEVAVLVNFEIKNLQYANRGCGLFFQKNHYFNIFGTPGFLNVFFSDCKAMNFGQFNYFSQKFNSVQHNGLIYFRSNVINLHFLGIKELGLKLLKKNKTFRKPSAKNIRIIFSWENKLDHYILHPKRKSVLVGQCGVSGNQRPNWVKRIYSSATCALKSCKTQFSAQTKLVMVLGIDSLKIITKLYLQHFNLQKASIVALQNSLTDPPMKIDIFSPSMLQCPNRGTKLGVILPIPHQSEHQIHNLKGNLSTQCINNMDLLTNESSLKKIILPMVWSLYRQGGSCGSQQ</sequence>
<keyword evidence="1" id="KW-1133">Transmembrane helix</keyword>
<proteinExistence type="predicted"/>
<evidence type="ECO:0000313" key="3">
    <source>
        <dbReference type="Proteomes" id="UP000037035"/>
    </source>
</evidence>
<dbReference type="VEuPathDB" id="FungiDB:VP01_1065g3"/>
<comment type="caution">
    <text evidence="2">The sequence shown here is derived from an EMBL/GenBank/DDBJ whole genome shotgun (WGS) entry which is preliminary data.</text>
</comment>
<reference evidence="2 3" key="1">
    <citation type="submission" date="2015-08" db="EMBL/GenBank/DDBJ databases">
        <title>Next Generation Sequencing and Analysis of the Genome of Puccinia sorghi L Schw, the Causal Agent of Maize Common Rust.</title>
        <authorList>
            <person name="Rochi L."/>
            <person name="Burguener G."/>
            <person name="Darino M."/>
            <person name="Turjanski A."/>
            <person name="Kreff E."/>
            <person name="Dieguez M.J."/>
            <person name="Sacco F."/>
        </authorList>
    </citation>
    <scope>NUCLEOTIDE SEQUENCE [LARGE SCALE GENOMIC DNA]</scope>
    <source>
        <strain evidence="2 3">RO10H11247</strain>
    </source>
</reference>
<keyword evidence="1" id="KW-0812">Transmembrane</keyword>
<dbReference type="EMBL" id="LAVV01000732">
    <property type="protein sequence ID" value="KNZ64106.1"/>
    <property type="molecule type" value="Genomic_DNA"/>
</dbReference>
<protein>
    <submittedName>
        <fullName evidence="2">Uncharacterized protein</fullName>
    </submittedName>
</protein>